<dbReference type="GO" id="GO:1990170">
    <property type="term" value="P:stress response to cadmium ion"/>
    <property type="evidence" value="ECO:0007669"/>
    <property type="project" value="TreeGrafter"/>
</dbReference>
<dbReference type="InterPro" id="IPR036876">
    <property type="entry name" value="UVR_dom_sf"/>
</dbReference>
<dbReference type="GO" id="GO:1990169">
    <property type="term" value="P:stress response to copper ion"/>
    <property type="evidence" value="ECO:0007669"/>
    <property type="project" value="TreeGrafter"/>
</dbReference>
<dbReference type="PIRSF" id="PIRSF015034">
    <property type="entry name" value="YacH"/>
    <property type="match status" value="1"/>
</dbReference>
<dbReference type="EMBL" id="CP041217">
    <property type="protein sequence ID" value="QDH20765.1"/>
    <property type="molecule type" value="Genomic_DNA"/>
</dbReference>
<dbReference type="AlphaFoldDB" id="A0A4Y6UXL8"/>
<protein>
    <recommendedName>
        <fullName evidence="2">UVR domain-containing protein</fullName>
    </recommendedName>
</protein>
<dbReference type="SUPFAM" id="SSF46600">
    <property type="entry name" value="C-terminal UvrC-binding domain of UvrB"/>
    <property type="match status" value="1"/>
</dbReference>
<dbReference type="GO" id="GO:0046870">
    <property type="term" value="F:cadmium ion binding"/>
    <property type="evidence" value="ECO:0007669"/>
    <property type="project" value="TreeGrafter"/>
</dbReference>
<keyword evidence="4" id="KW-1185">Reference proteome</keyword>
<dbReference type="GO" id="GO:0050897">
    <property type="term" value="F:cobalt ion binding"/>
    <property type="evidence" value="ECO:0007669"/>
    <property type="project" value="TreeGrafter"/>
</dbReference>
<dbReference type="KEGG" id="saca:FFV09_07850"/>
<dbReference type="InterPro" id="IPR025542">
    <property type="entry name" value="YacH"/>
</dbReference>
<accession>A0A4Y6UXL8</accession>
<dbReference type="Pfam" id="PF02151">
    <property type="entry name" value="UVR"/>
    <property type="match status" value="1"/>
</dbReference>
<evidence type="ECO:0000256" key="1">
    <source>
        <dbReference type="SAM" id="Coils"/>
    </source>
</evidence>
<dbReference type="GO" id="GO:0005507">
    <property type="term" value="F:copper ion binding"/>
    <property type="evidence" value="ECO:0007669"/>
    <property type="project" value="TreeGrafter"/>
</dbReference>
<dbReference type="OrthoDB" id="9788704at2"/>
<proteinExistence type="predicted"/>
<gene>
    <name evidence="3" type="ORF">FFV09_07850</name>
</gene>
<feature type="domain" description="UVR" evidence="2">
    <location>
        <begin position="135"/>
        <end position="170"/>
    </location>
</feature>
<sequence length="174" mass="19716">MLCQECQQRPATLHFTKIISGEKNEFHICEHCAREKGEMLPGHSGGFSIHNLLSGFLDFDMAGKTQSGSAAQAPRLQCEECGMTYAQFRKIGRFGCSSCYKHFDGKIDPLLKRVHGGTVHVGKVPKRGGADLQVQREIEALKQELQERIEKQEFETAAQLRDRIRELELKRSQR</sequence>
<evidence type="ECO:0000313" key="4">
    <source>
        <dbReference type="Proteomes" id="UP000316968"/>
    </source>
</evidence>
<evidence type="ECO:0000313" key="3">
    <source>
        <dbReference type="EMBL" id="QDH20765.1"/>
    </source>
</evidence>
<dbReference type="InterPro" id="IPR001943">
    <property type="entry name" value="UVR_dom"/>
</dbReference>
<evidence type="ECO:0000259" key="2">
    <source>
        <dbReference type="PROSITE" id="PS50151"/>
    </source>
</evidence>
<dbReference type="PANTHER" id="PTHR38430:SF1">
    <property type="entry name" value="PROTEIN-ARGININE KINASE ACTIVATOR PROTEIN"/>
    <property type="match status" value="1"/>
</dbReference>
<dbReference type="Gene3D" id="4.10.860.10">
    <property type="entry name" value="UVR domain"/>
    <property type="match status" value="1"/>
</dbReference>
<dbReference type="RefSeq" id="WP_141447314.1">
    <property type="nucleotide sequence ID" value="NZ_CP041217.1"/>
</dbReference>
<reference evidence="3 4" key="1">
    <citation type="submission" date="2019-06" db="EMBL/GenBank/DDBJ databases">
        <title>Saccharibacillus brassicae sp. nov., an endophytic bacterium isolated from Chinese cabbage seeds (Brassica pekinensis).</title>
        <authorList>
            <person name="Jiang L."/>
            <person name="Lee J."/>
            <person name="Kim S.W."/>
        </authorList>
    </citation>
    <scope>NUCLEOTIDE SEQUENCE [LARGE SCALE GENOMIC DNA]</scope>
    <source>
        <strain evidence="4">KCTC 43072 / ATSA2</strain>
    </source>
</reference>
<dbReference type="GO" id="GO:0008270">
    <property type="term" value="F:zinc ion binding"/>
    <property type="evidence" value="ECO:0007669"/>
    <property type="project" value="TreeGrafter"/>
</dbReference>
<dbReference type="Proteomes" id="UP000316968">
    <property type="component" value="Chromosome"/>
</dbReference>
<name>A0A4Y6UXL8_SACBS</name>
<keyword evidence="1" id="KW-0175">Coiled coil</keyword>
<dbReference type="PANTHER" id="PTHR38430">
    <property type="entry name" value="PROTEIN-ARGININE KINASE ACTIVATOR PROTEIN"/>
    <property type="match status" value="1"/>
</dbReference>
<feature type="coiled-coil region" evidence="1">
    <location>
        <begin position="135"/>
        <end position="170"/>
    </location>
</feature>
<dbReference type="PROSITE" id="PS50151">
    <property type="entry name" value="UVR"/>
    <property type="match status" value="1"/>
</dbReference>
<organism evidence="3 4">
    <name type="scientific">Saccharibacillus brassicae</name>
    <dbReference type="NCBI Taxonomy" id="2583377"/>
    <lineage>
        <taxon>Bacteria</taxon>
        <taxon>Bacillati</taxon>
        <taxon>Bacillota</taxon>
        <taxon>Bacilli</taxon>
        <taxon>Bacillales</taxon>
        <taxon>Paenibacillaceae</taxon>
        <taxon>Saccharibacillus</taxon>
    </lineage>
</organism>